<dbReference type="STRING" id="78410.A0A0N8H596"/>
<dbReference type="Gene3D" id="1.20.1250.20">
    <property type="entry name" value="MFS general substrate transporter like domains"/>
    <property type="match status" value="1"/>
</dbReference>
<reference evidence="10 11" key="1">
    <citation type="submission" date="2015-09" db="EMBL/GenBank/DDBJ databases">
        <title>Draft genome of a European isolate of the apple canker pathogen Neonectria ditissima.</title>
        <authorList>
            <person name="Gomez-Cortecero A."/>
            <person name="Harrison R.J."/>
            <person name="Armitage A.D."/>
        </authorList>
    </citation>
    <scope>NUCLEOTIDE SEQUENCE [LARGE SCALE GENOMIC DNA]</scope>
    <source>
        <strain evidence="10 11">R09/05</strain>
    </source>
</reference>
<comment type="subcellular location">
    <subcellularLocation>
        <location evidence="1">Membrane</location>
        <topology evidence="1">Multi-pass membrane protein</topology>
    </subcellularLocation>
</comment>
<feature type="domain" description="Major facilitator superfamily (MFS) profile" evidence="9">
    <location>
        <begin position="65"/>
        <end position="482"/>
    </location>
</feature>
<feature type="transmembrane region" description="Helical" evidence="8">
    <location>
        <begin position="132"/>
        <end position="153"/>
    </location>
</feature>
<feature type="transmembrane region" description="Helical" evidence="8">
    <location>
        <begin position="421"/>
        <end position="447"/>
    </location>
</feature>
<dbReference type="PROSITE" id="PS00216">
    <property type="entry name" value="SUGAR_TRANSPORT_1"/>
    <property type="match status" value="1"/>
</dbReference>
<dbReference type="FunFam" id="1.20.1250.20:FF:000140">
    <property type="entry name" value="Putative MFS phospholipid transporter"/>
    <property type="match status" value="1"/>
</dbReference>
<feature type="transmembrane region" description="Helical" evidence="8">
    <location>
        <begin position="238"/>
        <end position="259"/>
    </location>
</feature>
<keyword evidence="6 8" id="KW-0472">Membrane</keyword>
<feature type="transmembrane region" description="Helical" evidence="8">
    <location>
        <begin position="459"/>
        <end position="478"/>
    </location>
</feature>
<evidence type="ECO:0000256" key="4">
    <source>
        <dbReference type="ARBA" id="ARBA00022692"/>
    </source>
</evidence>
<dbReference type="GO" id="GO:0046943">
    <property type="term" value="F:carboxylic acid transmembrane transporter activity"/>
    <property type="evidence" value="ECO:0007669"/>
    <property type="project" value="TreeGrafter"/>
</dbReference>
<keyword evidence="5 8" id="KW-1133">Transmembrane helix</keyword>
<dbReference type="PANTHER" id="PTHR23508:SF10">
    <property type="entry name" value="CARBOXYLIC ACID TRANSPORTER PROTEIN HOMOLOG"/>
    <property type="match status" value="1"/>
</dbReference>
<evidence type="ECO:0000256" key="7">
    <source>
        <dbReference type="SAM" id="MobiDB-lite"/>
    </source>
</evidence>
<protein>
    <recommendedName>
        <fullName evidence="9">Major facilitator superfamily (MFS) profile domain-containing protein</fullName>
    </recommendedName>
</protein>
<dbReference type="Pfam" id="PF00083">
    <property type="entry name" value="Sugar_tr"/>
    <property type="match status" value="2"/>
</dbReference>
<keyword evidence="11" id="KW-1185">Reference proteome</keyword>
<feature type="transmembrane region" description="Helical" evidence="8">
    <location>
        <begin position="360"/>
        <end position="379"/>
    </location>
</feature>
<feature type="region of interest" description="Disordered" evidence="7">
    <location>
        <begin position="1"/>
        <end position="45"/>
    </location>
</feature>
<keyword evidence="3" id="KW-0813">Transport</keyword>
<evidence type="ECO:0000256" key="8">
    <source>
        <dbReference type="SAM" id="Phobius"/>
    </source>
</evidence>
<feature type="transmembrane region" description="Helical" evidence="8">
    <location>
        <begin position="385"/>
        <end position="409"/>
    </location>
</feature>
<feature type="compositionally biased region" description="Basic and acidic residues" evidence="7">
    <location>
        <begin position="22"/>
        <end position="42"/>
    </location>
</feature>
<feature type="transmembrane region" description="Helical" evidence="8">
    <location>
        <begin position="330"/>
        <end position="348"/>
    </location>
</feature>
<dbReference type="Proteomes" id="UP000050424">
    <property type="component" value="Unassembled WGS sequence"/>
</dbReference>
<comment type="similarity">
    <text evidence="2">Belongs to the major facilitator superfamily. Sugar transporter (TC 2.A.1.1) family.</text>
</comment>
<dbReference type="AlphaFoldDB" id="A0A0N8H596"/>
<evidence type="ECO:0000313" key="10">
    <source>
        <dbReference type="EMBL" id="KPM35556.1"/>
    </source>
</evidence>
<dbReference type="EMBL" id="LKCW01000246">
    <property type="protein sequence ID" value="KPM35556.1"/>
    <property type="molecule type" value="Genomic_DNA"/>
</dbReference>
<feature type="transmembrane region" description="Helical" evidence="8">
    <location>
        <begin position="159"/>
        <end position="180"/>
    </location>
</feature>
<evidence type="ECO:0000256" key="3">
    <source>
        <dbReference type="ARBA" id="ARBA00022448"/>
    </source>
</evidence>
<dbReference type="GO" id="GO:0005886">
    <property type="term" value="C:plasma membrane"/>
    <property type="evidence" value="ECO:0007669"/>
    <property type="project" value="TreeGrafter"/>
</dbReference>
<feature type="transmembrane region" description="Helical" evidence="8">
    <location>
        <begin position="201"/>
        <end position="226"/>
    </location>
</feature>
<proteinExistence type="inferred from homology"/>
<evidence type="ECO:0000313" key="11">
    <source>
        <dbReference type="Proteomes" id="UP000050424"/>
    </source>
</evidence>
<dbReference type="SUPFAM" id="SSF103473">
    <property type="entry name" value="MFS general substrate transporter"/>
    <property type="match status" value="1"/>
</dbReference>
<comment type="caution">
    <text evidence="10">The sequence shown here is derived from an EMBL/GenBank/DDBJ whole genome shotgun (WGS) entry which is preliminary data.</text>
</comment>
<feature type="transmembrane region" description="Helical" evidence="8">
    <location>
        <begin position="106"/>
        <end position="125"/>
    </location>
</feature>
<feature type="transmembrane region" description="Helical" evidence="8">
    <location>
        <begin position="290"/>
        <end position="310"/>
    </location>
</feature>
<dbReference type="OrthoDB" id="2153661at2759"/>
<feature type="transmembrane region" description="Helical" evidence="8">
    <location>
        <begin position="62"/>
        <end position="86"/>
    </location>
</feature>
<sequence length="523" mass="55844">MAADTSTSLAIEPKDALPGVDDIAKNDTGMDSKKTPTEKDAADVETGSIDEPAKSYYSKLSVWLMILFSGLAIGSDGYNAAVIGNVELLLAVVYPDALTSSIYSRLSNAFLIGMIIGMLFFGVIVDQLGRKTGAVATTILLVVGIALSAGASGTSPTGLFWMLIIARGVAGVGAGGEYPVSGAGAAEATDESGKYRKHRGFMFAMLADLSASLGYVWGGLVPLLLLLCVGQEQDKYNIVWRASFALGAIPPLAIFWFRIRMAVATAYRKSSMRKQRVPYKLALKRYYRPLIGVASTWFLYNWISIPFGIFSSTIMTRANVGDSLVKNLGWGVVINCFYIPGPFLGGYLSDKIGRRQTMALGFSLQAILGFVLGGAMGPIQDIFPLFVVLYGVFLTLGEVGPGSTVVLLASECFPTSIRGQMLGLISACSKAGAAIGTQVFTAILNSYDEEHASEGNQTAFLIGSAFAVLGALIAWFVIPDVSRRLEDDDAAWKVYLADHGWNATWGDAETKDPRGVIMDRPAN</sequence>
<dbReference type="PROSITE" id="PS50850">
    <property type="entry name" value="MFS"/>
    <property type="match status" value="1"/>
</dbReference>
<evidence type="ECO:0000256" key="5">
    <source>
        <dbReference type="ARBA" id="ARBA00022989"/>
    </source>
</evidence>
<evidence type="ECO:0000256" key="2">
    <source>
        <dbReference type="ARBA" id="ARBA00010992"/>
    </source>
</evidence>
<gene>
    <name evidence="10" type="ORF">AK830_g11023</name>
</gene>
<keyword evidence="4 8" id="KW-0812">Transmembrane</keyword>
<dbReference type="InterPro" id="IPR020846">
    <property type="entry name" value="MFS_dom"/>
</dbReference>
<accession>A0A0N8H596</accession>
<name>A0A0N8H596_9HYPO</name>
<dbReference type="InterPro" id="IPR036259">
    <property type="entry name" value="MFS_trans_sf"/>
</dbReference>
<dbReference type="InterPro" id="IPR005828">
    <property type="entry name" value="MFS_sugar_transport-like"/>
</dbReference>
<evidence type="ECO:0000256" key="1">
    <source>
        <dbReference type="ARBA" id="ARBA00004141"/>
    </source>
</evidence>
<evidence type="ECO:0000256" key="6">
    <source>
        <dbReference type="ARBA" id="ARBA00023136"/>
    </source>
</evidence>
<dbReference type="InterPro" id="IPR005829">
    <property type="entry name" value="Sugar_transporter_CS"/>
</dbReference>
<dbReference type="PANTHER" id="PTHR23508">
    <property type="entry name" value="CARBOXYLIC ACID TRANSPORTER PROTEIN HOMOLOG"/>
    <property type="match status" value="1"/>
</dbReference>
<organism evidence="10 11">
    <name type="scientific">Neonectria ditissima</name>
    <dbReference type="NCBI Taxonomy" id="78410"/>
    <lineage>
        <taxon>Eukaryota</taxon>
        <taxon>Fungi</taxon>
        <taxon>Dikarya</taxon>
        <taxon>Ascomycota</taxon>
        <taxon>Pezizomycotina</taxon>
        <taxon>Sordariomycetes</taxon>
        <taxon>Hypocreomycetidae</taxon>
        <taxon>Hypocreales</taxon>
        <taxon>Nectriaceae</taxon>
        <taxon>Neonectria</taxon>
    </lineage>
</organism>
<evidence type="ECO:0000259" key="9">
    <source>
        <dbReference type="PROSITE" id="PS50850"/>
    </source>
</evidence>